<dbReference type="eggNOG" id="COG0772">
    <property type="taxonomic scope" value="Bacteria"/>
</dbReference>
<sequence length="433" mass="47818">MAKVSNIFKGDRVIWAIFFFLCAISLVEVFSAASTLTYKSGSFWMPMFKQALFLGLGTAIVIAFQMIQPRFFQVIPVIGLPITLILLIFSFFLGASTNDAQRWVDVGFIQFQPSELAKCVMVLTTALILSRLQRDDGADPKAIKYILLLTGFIELFIFTENLSTAALLFAVIFLMMYIGRVPFRQLGSLLGVFAIIIALILLVVALSPSSTSPDDSGVLHRFSTWKARITKHFGDDKQLAPEDFDIDKDAQVAHANIAIASSNVVGKLPGNSIQRDFLSQAYSDFIYAIIIEELGIWGGAIVVILYIWLLFRAGRIASRCRDMQRTPTHSRYFYALTVMGAALMLVLQALFNMLVAVGIAPVTGQPLPLISRGGTSTLINCFYIGIILSISRLVVRRTKVKTATERAADPKDATTNEEEAIVADEEMQIATEN</sequence>
<keyword evidence="6" id="KW-0573">Peptidoglycan synthesis</keyword>
<dbReference type="OrthoDB" id="9812661at2"/>
<evidence type="ECO:0000256" key="3">
    <source>
        <dbReference type="ARBA" id="ARBA00022679"/>
    </source>
</evidence>
<dbReference type="GO" id="GO:0008955">
    <property type="term" value="F:peptidoglycan glycosyltransferase activity"/>
    <property type="evidence" value="ECO:0007669"/>
    <property type="project" value="UniProtKB-EC"/>
</dbReference>
<dbReference type="Pfam" id="PF01098">
    <property type="entry name" value="FTSW_RODA_SPOVE"/>
    <property type="match status" value="1"/>
</dbReference>
<evidence type="ECO:0000256" key="15">
    <source>
        <dbReference type="ARBA" id="ARBA00049902"/>
    </source>
</evidence>
<evidence type="ECO:0000256" key="10">
    <source>
        <dbReference type="ARBA" id="ARBA00033270"/>
    </source>
</evidence>
<dbReference type="RefSeq" id="WP_006256340.1">
    <property type="nucleotide sequence ID" value="NZ_GG700643.1"/>
</dbReference>
<evidence type="ECO:0000256" key="7">
    <source>
        <dbReference type="ARBA" id="ARBA00022989"/>
    </source>
</evidence>
<feature type="transmembrane region" description="Helical" evidence="16">
    <location>
        <begin position="377"/>
        <end position="395"/>
    </location>
</feature>
<evidence type="ECO:0000313" key="18">
    <source>
        <dbReference type="Proteomes" id="UP000003460"/>
    </source>
</evidence>
<protein>
    <recommendedName>
        <fullName evidence="12">Probable peptidoglycan glycosyltransferase FtsW</fullName>
        <ecNumber evidence="14">2.4.99.28</ecNumber>
    </recommendedName>
    <alternativeName>
        <fullName evidence="13">Cell division protein FtsW</fullName>
    </alternativeName>
    <alternativeName>
        <fullName evidence="10">Cell wall polymerase</fullName>
    </alternativeName>
    <alternativeName>
        <fullName evidence="9">Peptidoglycan polymerase</fullName>
    </alternativeName>
</protein>
<dbReference type="GO" id="GO:0005886">
    <property type="term" value="C:plasma membrane"/>
    <property type="evidence" value="ECO:0007669"/>
    <property type="project" value="TreeGrafter"/>
</dbReference>
<evidence type="ECO:0000256" key="2">
    <source>
        <dbReference type="ARBA" id="ARBA00022676"/>
    </source>
</evidence>
<evidence type="ECO:0000256" key="5">
    <source>
        <dbReference type="ARBA" id="ARBA00022960"/>
    </source>
</evidence>
<evidence type="ECO:0000256" key="8">
    <source>
        <dbReference type="ARBA" id="ARBA00023136"/>
    </source>
</evidence>
<comment type="subcellular location">
    <subcellularLocation>
        <location evidence="1">Membrane</location>
        <topology evidence="1">Multi-pass membrane protein</topology>
    </subcellularLocation>
</comment>
<gene>
    <name evidence="17" type="ORF">GCWU000325_02528</name>
</gene>
<evidence type="ECO:0000313" key="17">
    <source>
        <dbReference type="EMBL" id="EEX70486.1"/>
    </source>
</evidence>
<keyword evidence="4 16" id="KW-0812">Transmembrane</keyword>
<feature type="transmembrane region" description="Helical" evidence="16">
    <location>
        <begin position="50"/>
        <end position="68"/>
    </location>
</feature>
<dbReference type="EMBL" id="ACIJ02000028">
    <property type="protein sequence ID" value="EEX70486.1"/>
    <property type="molecule type" value="Genomic_DNA"/>
</dbReference>
<feature type="transmembrane region" description="Helical" evidence="16">
    <location>
        <begin position="285"/>
        <end position="311"/>
    </location>
</feature>
<keyword evidence="2" id="KW-0328">Glycosyltransferase</keyword>
<keyword evidence="8 16" id="KW-0472">Membrane</keyword>
<dbReference type="AlphaFoldDB" id="C9LJW4"/>
<dbReference type="GO" id="GO:0009252">
    <property type="term" value="P:peptidoglycan biosynthetic process"/>
    <property type="evidence" value="ECO:0007669"/>
    <property type="project" value="UniProtKB-KW"/>
</dbReference>
<keyword evidence="3" id="KW-0808">Transferase</keyword>
<evidence type="ECO:0000256" key="16">
    <source>
        <dbReference type="SAM" id="Phobius"/>
    </source>
</evidence>
<evidence type="ECO:0000256" key="14">
    <source>
        <dbReference type="ARBA" id="ARBA00044770"/>
    </source>
</evidence>
<evidence type="ECO:0000256" key="1">
    <source>
        <dbReference type="ARBA" id="ARBA00004141"/>
    </source>
</evidence>
<dbReference type="HOGENOM" id="CLU_029243_1_0_10"/>
<feature type="transmembrane region" description="Helical" evidence="16">
    <location>
        <begin position="186"/>
        <end position="206"/>
    </location>
</feature>
<evidence type="ECO:0000256" key="13">
    <source>
        <dbReference type="ARBA" id="ARBA00041418"/>
    </source>
</evidence>
<name>C9LJW4_9BACT</name>
<accession>C9LJW4</accession>
<evidence type="ECO:0000256" key="12">
    <source>
        <dbReference type="ARBA" id="ARBA00041185"/>
    </source>
</evidence>
<dbReference type="GO" id="GO:0008360">
    <property type="term" value="P:regulation of cell shape"/>
    <property type="evidence" value="ECO:0007669"/>
    <property type="project" value="UniProtKB-KW"/>
</dbReference>
<dbReference type="GO" id="GO:0015648">
    <property type="term" value="F:lipid-linked peptidoglycan transporter activity"/>
    <property type="evidence" value="ECO:0007669"/>
    <property type="project" value="TreeGrafter"/>
</dbReference>
<proteinExistence type="inferred from homology"/>
<dbReference type="GO" id="GO:0032153">
    <property type="term" value="C:cell division site"/>
    <property type="evidence" value="ECO:0007669"/>
    <property type="project" value="TreeGrafter"/>
</dbReference>
<comment type="similarity">
    <text evidence="11">Belongs to the SEDS family. FtsW subfamily.</text>
</comment>
<feature type="transmembrane region" description="Helical" evidence="16">
    <location>
        <begin position="74"/>
        <end position="95"/>
    </location>
</feature>
<evidence type="ECO:0000256" key="4">
    <source>
        <dbReference type="ARBA" id="ARBA00022692"/>
    </source>
</evidence>
<dbReference type="Proteomes" id="UP000003460">
    <property type="component" value="Unassembled WGS sequence"/>
</dbReference>
<dbReference type="PANTHER" id="PTHR30474">
    <property type="entry name" value="CELL CYCLE PROTEIN"/>
    <property type="match status" value="1"/>
</dbReference>
<feature type="transmembrane region" description="Helical" evidence="16">
    <location>
        <begin position="13"/>
        <end position="38"/>
    </location>
</feature>
<evidence type="ECO:0000256" key="11">
    <source>
        <dbReference type="ARBA" id="ARBA00038053"/>
    </source>
</evidence>
<comment type="caution">
    <text evidence="17">The sequence shown here is derived from an EMBL/GenBank/DDBJ whole genome shotgun (WGS) entry which is preliminary data.</text>
</comment>
<keyword evidence="7 16" id="KW-1133">Transmembrane helix</keyword>
<dbReference type="GeneID" id="84577111"/>
<feature type="transmembrane region" description="Helical" evidence="16">
    <location>
        <begin position="145"/>
        <end position="174"/>
    </location>
</feature>
<dbReference type="GO" id="GO:0051301">
    <property type="term" value="P:cell division"/>
    <property type="evidence" value="ECO:0007669"/>
    <property type="project" value="InterPro"/>
</dbReference>
<dbReference type="EC" id="2.4.99.28" evidence="14"/>
<reference evidence="17" key="1">
    <citation type="submission" date="2009-09" db="EMBL/GenBank/DDBJ databases">
        <authorList>
            <person name="Weinstock G."/>
            <person name="Sodergren E."/>
            <person name="Clifton S."/>
            <person name="Fulton L."/>
            <person name="Fulton B."/>
            <person name="Courtney L."/>
            <person name="Fronick C."/>
            <person name="Harrison M."/>
            <person name="Strong C."/>
            <person name="Farmer C."/>
            <person name="Delahaunty K."/>
            <person name="Markovic C."/>
            <person name="Hall O."/>
            <person name="Minx P."/>
            <person name="Tomlinson C."/>
            <person name="Mitreva M."/>
            <person name="Nelson J."/>
            <person name="Hou S."/>
            <person name="Wollam A."/>
            <person name="Pepin K.H."/>
            <person name="Johnson M."/>
            <person name="Bhonagiri V."/>
            <person name="Nash W.E."/>
            <person name="Warren W."/>
            <person name="Chinwalla A."/>
            <person name="Mardis E.R."/>
            <person name="Wilson R.K."/>
        </authorList>
    </citation>
    <scope>NUCLEOTIDE SEQUENCE [LARGE SCALE GENOMIC DNA]</scope>
    <source>
        <strain evidence="17">ATCC 51259</strain>
    </source>
</reference>
<keyword evidence="5" id="KW-0133">Cell shape</keyword>
<organism evidence="17 18">
    <name type="scientific">Alloprevotella tannerae ATCC 51259</name>
    <dbReference type="NCBI Taxonomy" id="626522"/>
    <lineage>
        <taxon>Bacteria</taxon>
        <taxon>Pseudomonadati</taxon>
        <taxon>Bacteroidota</taxon>
        <taxon>Bacteroidia</taxon>
        <taxon>Bacteroidales</taxon>
        <taxon>Prevotellaceae</taxon>
        <taxon>Alloprevotella</taxon>
    </lineage>
</organism>
<evidence type="ECO:0000256" key="9">
    <source>
        <dbReference type="ARBA" id="ARBA00032370"/>
    </source>
</evidence>
<dbReference type="InterPro" id="IPR001182">
    <property type="entry name" value="FtsW/RodA"/>
</dbReference>
<dbReference type="STRING" id="626522.GCWU000325_02528"/>
<evidence type="ECO:0000256" key="6">
    <source>
        <dbReference type="ARBA" id="ARBA00022984"/>
    </source>
</evidence>
<comment type="catalytic activity">
    <reaction evidence="15">
        <text>[GlcNAc-(1-&gt;4)-Mur2Ac(oyl-L-Ala-gamma-D-Glu-L-Lys-D-Ala-D-Ala)](n)-di-trans,octa-cis-undecaprenyl diphosphate + beta-D-GlcNAc-(1-&gt;4)-Mur2Ac(oyl-L-Ala-gamma-D-Glu-L-Lys-D-Ala-D-Ala)-di-trans,octa-cis-undecaprenyl diphosphate = [GlcNAc-(1-&gt;4)-Mur2Ac(oyl-L-Ala-gamma-D-Glu-L-Lys-D-Ala-D-Ala)](n+1)-di-trans,octa-cis-undecaprenyl diphosphate + di-trans,octa-cis-undecaprenyl diphosphate + H(+)</text>
        <dbReference type="Rhea" id="RHEA:23708"/>
        <dbReference type="Rhea" id="RHEA-COMP:9602"/>
        <dbReference type="Rhea" id="RHEA-COMP:9603"/>
        <dbReference type="ChEBI" id="CHEBI:15378"/>
        <dbReference type="ChEBI" id="CHEBI:58405"/>
        <dbReference type="ChEBI" id="CHEBI:60033"/>
        <dbReference type="ChEBI" id="CHEBI:78435"/>
        <dbReference type="EC" id="2.4.99.28"/>
    </reaction>
</comment>
<feature type="transmembrane region" description="Helical" evidence="16">
    <location>
        <begin position="332"/>
        <end position="357"/>
    </location>
</feature>
<keyword evidence="18" id="KW-1185">Reference proteome</keyword>
<dbReference type="PANTHER" id="PTHR30474:SF2">
    <property type="entry name" value="PEPTIDOGLYCAN GLYCOSYLTRANSFERASE FTSW-RELATED"/>
    <property type="match status" value="1"/>
</dbReference>